<keyword evidence="2" id="KW-1185">Reference proteome</keyword>
<gene>
    <name evidence="1" type="ORF">CRE_15643</name>
</gene>
<sequence length="185" mass="22167">MPEHHRCKYRYNTLLNWRVGQKVKRGVLFKVLHADPSTCQHFDGSLDTDLNLLQIYSLNKQRRWEIQENLNQKILEFLQGLNQNLDLIVFQRTSVHTRIDSPCFPYYTISLQSSKIKKQYEISKDGMYQEQIFGGVGRIYGSNTKKVQDTPMEVVTYHIVQEPRNWKKVYTKDFYRCRWDRHGDF</sequence>
<name>E3N840_CAERE</name>
<protein>
    <submittedName>
        <fullName evidence="1">Uncharacterized protein</fullName>
    </submittedName>
</protein>
<proteinExistence type="predicted"/>
<dbReference type="CTD" id="9807898"/>
<dbReference type="Proteomes" id="UP000008281">
    <property type="component" value="Unassembled WGS sequence"/>
</dbReference>
<dbReference type="KEGG" id="crq:GCK72_021689"/>
<dbReference type="GeneID" id="9807898"/>
<dbReference type="HOGENOM" id="CLU_076183_0_0_1"/>
<dbReference type="RefSeq" id="XP_003095391.2">
    <property type="nucleotide sequence ID" value="XM_003095343.2"/>
</dbReference>
<reference evidence="1" key="1">
    <citation type="submission" date="2007-07" db="EMBL/GenBank/DDBJ databases">
        <title>PCAP assembly of the Caenorhabditis remanei genome.</title>
        <authorList>
            <consortium name="The Caenorhabditis remanei Sequencing Consortium"/>
            <person name="Wilson R.K."/>
        </authorList>
    </citation>
    <scope>NUCLEOTIDE SEQUENCE [LARGE SCALE GENOMIC DNA]</scope>
    <source>
        <strain evidence="1">PB4641</strain>
    </source>
</reference>
<dbReference type="EMBL" id="DS268554">
    <property type="protein sequence ID" value="EFO89305.1"/>
    <property type="molecule type" value="Genomic_DNA"/>
</dbReference>
<dbReference type="OrthoDB" id="5830052at2759"/>
<dbReference type="eggNOG" id="ENOG502THX9">
    <property type="taxonomic scope" value="Eukaryota"/>
</dbReference>
<accession>E3N840</accession>
<evidence type="ECO:0000313" key="2">
    <source>
        <dbReference type="Proteomes" id="UP000008281"/>
    </source>
</evidence>
<organism evidence="2">
    <name type="scientific">Caenorhabditis remanei</name>
    <name type="common">Caenorhabditis vulgaris</name>
    <dbReference type="NCBI Taxonomy" id="31234"/>
    <lineage>
        <taxon>Eukaryota</taxon>
        <taxon>Metazoa</taxon>
        <taxon>Ecdysozoa</taxon>
        <taxon>Nematoda</taxon>
        <taxon>Chromadorea</taxon>
        <taxon>Rhabditida</taxon>
        <taxon>Rhabditina</taxon>
        <taxon>Rhabditomorpha</taxon>
        <taxon>Rhabditoidea</taxon>
        <taxon>Rhabditidae</taxon>
        <taxon>Peloderinae</taxon>
        <taxon>Caenorhabditis</taxon>
    </lineage>
</organism>
<evidence type="ECO:0000313" key="1">
    <source>
        <dbReference type="EMBL" id="EFO89305.1"/>
    </source>
</evidence>
<dbReference type="AlphaFoldDB" id="E3N840"/>
<dbReference type="OMA" id="PEHHRCK"/>
<dbReference type="InParanoid" id="E3N840"/>